<evidence type="ECO:0000256" key="3">
    <source>
        <dbReference type="SAM" id="SignalP"/>
    </source>
</evidence>
<reference evidence="4 5" key="1">
    <citation type="submission" date="2023-06" db="EMBL/GenBank/DDBJ databases">
        <title>Alkalimonas sp., MEB004 an alkaliphilic bacterium isolated from Lonar Lake, India.</title>
        <authorList>
            <person name="Joshi A."/>
            <person name="Thite S."/>
        </authorList>
    </citation>
    <scope>NUCLEOTIDE SEQUENCE [LARGE SCALE GENOMIC DNA]</scope>
    <source>
        <strain evidence="4 5">MEB004</strain>
    </source>
</reference>
<sequence length="135" mass="15524">MKFSYPVLLLALLCCSAPLSAYTSQSESLEVIMKTFSFQYRQAVEAESAAQRLEYVQQMQQGMVAAKQAPMRDDLAEKFVEGFKKVAAKLDAIEQAILAGELAQAEQQLLQIDQLRIEYHRLRKRSFWQWLFGNR</sequence>
<dbReference type="SUPFAM" id="SSF47175">
    <property type="entry name" value="Cytochromes"/>
    <property type="match status" value="1"/>
</dbReference>
<evidence type="ECO:0000256" key="2">
    <source>
        <dbReference type="ARBA" id="ARBA00022729"/>
    </source>
</evidence>
<keyword evidence="2 3" id="KW-0732">Signal</keyword>
<evidence type="ECO:0000256" key="1">
    <source>
        <dbReference type="ARBA" id="ARBA00005523"/>
    </source>
</evidence>
<proteinExistence type="inferred from homology"/>
<accession>A0ABU7JGV1</accession>
<dbReference type="InterPro" id="IPR009155">
    <property type="entry name" value="Cyt_b562"/>
</dbReference>
<comment type="similarity">
    <text evidence="1">Belongs to the cytochrome b562 family.</text>
</comment>
<dbReference type="RefSeq" id="WP_330088237.1">
    <property type="nucleotide sequence ID" value="NZ_JAUGZK010000008.1"/>
</dbReference>
<dbReference type="Pfam" id="PF07361">
    <property type="entry name" value="Cytochrom_B562"/>
    <property type="match status" value="1"/>
</dbReference>
<gene>
    <name evidence="4" type="ORF">QWF21_11700</name>
</gene>
<evidence type="ECO:0000313" key="4">
    <source>
        <dbReference type="EMBL" id="MEE2024912.1"/>
    </source>
</evidence>
<feature type="chain" id="PRO_5045254838" evidence="3">
    <location>
        <begin position="22"/>
        <end position="135"/>
    </location>
</feature>
<organism evidence="4 5">
    <name type="scientific">Alkalimonas mucilaginosa</name>
    <dbReference type="NCBI Taxonomy" id="3057676"/>
    <lineage>
        <taxon>Bacteria</taxon>
        <taxon>Pseudomonadati</taxon>
        <taxon>Pseudomonadota</taxon>
        <taxon>Gammaproteobacteria</taxon>
        <taxon>Alkalimonas</taxon>
    </lineage>
</organism>
<name>A0ABU7JGV1_9GAMM</name>
<dbReference type="InterPro" id="IPR010980">
    <property type="entry name" value="Cyt_c/b562"/>
</dbReference>
<dbReference type="Gene3D" id="1.20.120.10">
    <property type="entry name" value="Cytochrome c/b562"/>
    <property type="match status" value="1"/>
</dbReference>
<feature type="signal peptide" evidence="3">
    <location>
        <begin position="1"/>
        <end position="21"/>
    </location>
</feature>
<dbReference type="EMBL" id="JAUGZK010000008">
    <property type="protein sequence ID" value="MEE2024912.1"/>
    <property type="molecule type" value="Genomic_DNA"/>
</dbReference>
<evidence type="ECO:0000313" key="5">
    <source>
        <dbReference type="Proteomes" id="UP001339167"/>
    </source>
</evidence>
<protein>
    <submittedName>
        <fullName evidence="4">Cytochrome b562</fullName>
    </submittedName>
</protein>
<dbReference type="Proteomes" id="UP001339167">
    <property type="component" value="Unassembled WGS sequence"/>
</dbReference>
<comment type="caution">
    <text evidence="4">The sequence shown here is derived from an EMBL/GenBank/DDBJ whole genome shotgun (WGS) entry which is preliminary data.</text>
</comment>
<keyword evidence="5" id="KW-1185">Reference proteome</keyword>